<dbReference type="SUPFAM" id="SSF48498">
    <property type="entry name" value="Tetracyclin repressor-like, C-terminal domain"/>
    <property type="match status" value="1"/>
</dbReference>
<organism evidence="5 6">
    <name type="scientific">Caballeronia glathei</name>
    <dbReference type="NCBI Taxonomy" id="60547"/>
    <lineage>
        <taxon>Bacteria</taxon>
        <taxon>Pseudomonadati</taxon>
        <taxon>Pseudomonadota</taxon>
        <taxon>Betaproteobacteria</taxon>
        <taxon>Burkholderiales</taxon>
        <taxon>Burkholderiaceae</taxon>
        <taxon>Caballeronia</taxon>
    </lineage>
</organism>
<evidence type="ECO:0000313" key="5">
    <source>
        <dbReference type="EMBL" id="KDR43554.1"/>
    </source>
</evidence>
<dbReference type="AlphaFoldDB" id="A0A069PUN4"/>
<feature type="region of interest" description="Disordered" evidence="3">
    <location>
        <begin position="1"/>
        <end position="25"/>
    </location>
</feature>
<dbReference type="Pfam" id="PF00440">
    <property type="entry name" value="TetR_N"/>
    <property type="match status" value="1"/>
</dbReference>
<dbReference type="InterPro" id="IPR013573">
    <property type="entry name" value="Tscrpt_reg_YcdC_C"/>
</dbReference>
<dbReference type="SUPFAM" id="SSF46689">
    <property type="entry name" value="Homeodomain-like"/>
    <property type="match status" value="1"/>
</dbReference>
<dbReference type="PANTHER" id="PTHR30055:SF196">
    <property type="entry name" value="HTH-TYPE TRANSCRIPTIONAL REGULATOR RUTR"/>
    <property type="match status" value="1"/>
</dbReference>
<dbReference type="InterPro" id="IPR050109">
    <property type="entry name" value="HTH-type_TetR-like_transc_reg"/>
</dbReference>
<keyword evidence="1 2" id="KW-0238">DNA-binding</keyword>
<dbReference type="Pfam" id="PF08362">
    <property type="entry name" value="TetR_C_3"/>
    <property type="match status" value="1"/>
</dbReference>
<dbReference type="GO" id="GO:0003700">
    <property type="term" value="F:DNA-binding transcription factor activity"/>
    <property type="evidence" value="ECO:0007669"/>
    <property type="project" value="TreeGrafter"/>
</dbReference>
<dbReference type="EMBL" id="JFHC01000007">
    <property type="protein sequence ID" value="KDR43554.1"/>
    <property type="molecule type" value="Genomic_DNA"/>
</dbReference>
<dbReference type="Proteomes" id="UP000027466">
    <property type="component" value="Unassembled WGS sequence"/>
</dbReference>
<evidence type="ECO:0000256" key="3">
    <source>
        <dbReference type="SAM" id="MobiDB-lite"/>
    </source>
</evidence>
<dbReference type="InterPro" id="IPR001647">
    <property type="entry name" value="HTH_TetR"/>
</dbReference>
<evidence type="ECO:0000259" key="4">
    <source>
        <dbReference type="PROSITE" id="PS50977"/>
    </source>
</evidence>
<evidence type="ECO:0000256" key="1">
    <source>
        <dbReference type="ARBA" id="ARBA00023125"/>
    </source>
</evidence>
<protein>
    <submittedName>
        <fullName evidence="5">TetR family transcriptional regulator</fullName>
    </submittedName>
</protein>
<keyword evidence="6" id="KW-1185">Reference proteome</keyword>
<feature type="domain" description="HTH tetR-type" evidence="4">
    <location>
        <begin position="33"/>
        <end position="93"/>
    </location>
</feature>
<dbReference type="PRINTS" id="PR00455">
    <property type="entry name" value="HTHTETR"/>
</dbReference>
<dbReference type="InterPro" id="IPR009057">
    <property type="entry name" value="Homeodomain-like_sf"/>
</dbReference>
<dbReference type="PROSITE" id="PS50977">
    <property type="entry name" value="HTH_TETR_2"/>
    <property type="match status" value="1"/>
</dbReference>
<proteinExistence type="predicted"/>
<dbReference type="PANTHER" id="PTHR30055">
    <property type="entry name" value="HTH-TYPE TRANSCRIPTIONAL REGULATOR RUTR"/>
    <property type="match status" value="1"/>
</dbReference>
<reference evidence="5 6" key="1">
    <citation type="submission" date="2014-03" db="EMBL/GenBank/DDBJ databases">
        <title>Draft Genome Sequences of Four Burkholderia Strains.</title>
        <authorList>
            <person name="Liu X.Y."/>
            <person name="Li C.X."/>
            <person name="Xu J.H."/>
        </authorList>
    </citation>
    <scope>NUCLEOTIDE SEQUENCE [LARGE SCALE GENOMIC DNA]</scope>
    <source>
        <strain evidence="5 6">DSM 50014</strain>
    </source>
</reference>
<dbReference type="Gene3D" id="1.10.357.10">
    <property type="entry name" value="Tetracycline Repressor, domain 2"/>
    <property type="match status" value="1"/>
</dbReference>
<dbReference type="InterPro" id="IPR036271">
    <property type="entry name" value="Tet_transcr_reg_TetR-rel_C_sf"/>
</dbReference>
<name>A0A069PUN4_9BURK</name>
<feature type="DNA-binding region" description="H-T-H motif" evidence="2">
    <location>
        <begin position="56"/>
        <end position="75"/>
    </location>
</feature>
<dbReference type="RefSeq" id="WP_035929660.1">
    <property type="nucleotide sequence ID" value="NZ_CADFFX010000004.1"/>
</dbReference>
<sequence length="232" mass="25945">MRHDETATSAATDAAENDETRPPLRRRKAHIRESNEAHLLACAEAVFAERGLEGASTAMIAERAGLPKANLHYYFPTKLALYRRVLEDLFEDWHRAADTFECSDDPVVAIGGYVRAKMELSRRRPLGSKVWASEIIHGAEHMQDILVERVKPWLDTRVKVIDGWIARGLIAPIDAETLMFMIWATTQHYADFDAQIRALKGKRALTHKAFDAATEEVVRLVIRACGAVSPGG</sequence>
<accession>A0A069PUN4</accession>
<evidence type="ECO:0000256" key="2">
    <source>
        <dbReference type="PROSITE-ProRule" id="PRU00335"/>
    </source>
</evidence>
<dbReference type="STRING" id="60547.GCA_000751215_02080"/>
<dbReference type="GO" id="GO:0000976">
    <property type="term" value="F:transcription cis-regulatory region binding"/>
    <property type="evidence" value="ECO:0007669"/>
    <property type="project" value="TreeGrafter"/>
</dbReference>
<gene>
    <name evidence="5" type="ORF">BG61_36085</name>
</gene>
<dbReference type="GO" id="GO:0045892">
    <property type="term" value="P:negative regulation of DNA-templated transcription"/>
    <property type="evidence" value="ECO:0007669"/>
    <property type="project" value="InterPro"/>
</dbReference>
<evidence type="ECO:0000313" key="6">
    <source>
        <dbReference type="Proteomes" id="UP000027466"/>
    </source>
</evidence>
<dbReference type="Gene3D" id="1.10.10.60">
    <property type="entry name" value="Homeodomain-like"/>
    <property type="match status" value="1"/>
</dbReference>
<comment type="caution">
    <text evidence="5">The sequence shown here is derived from an EMBL/GenBank/DDBJ whole genome shotgun (WGS) entry which is preliminary data.</text>
</comment>